<dbReference type="Pfam" id="PF00404">
    <property type="entry name" value="Dockerin_1"/>
    <property type="match status" value="1"/>
</dbReference>
<evidence type="ECO:0000256" key="9">
    <source>
        <dbReference type="ARBA" id="ARBA00023326"/>
    </source>
</evidence>
<keyword evidence="7" id="KW-0119">Carbohydrate metabolism</keyword>
<dbReference type="RefSeq" id="WP_015924299.1">
    <property type="nucleotide sequence ID" value="NC_011898.1"/>
</dbReference>
<dbReference type="Gene3D" id="2.60.40.10">
    <property type="entry name" value="Immunoglobulins"/>
    <property type="match status" value="1"/>
</dbReference>
<dbReference type="EC" id="3.2.1.4" evidence="3"/>
<dbReference type="HOGENOM" id="CLU_006010_2_1_9"/>
<evidence type="ECO:0000256" key="7">
    <source>
        <dbReference type="ARBA" id="ARBA00023277"/>
    </source>
</evidence>
<evidence type="ECO:0000259" key="10">
    <source>
        <dbReference type="PROSITE" id="PS51766"/>
    </source>
</evidence>
<dbReference type="InterPro" id="IPR018247">
    <property type="entry name" value="EF_Hand_1_Ca_BS"/>
</dbReference>
<dbReference type="OrthoDB" id="9758662at2"/>
<dbReference type="STRING" id="394503.Ccel_0755"/>
<dbReference type="GO" id="GO:0008810">
    <property type="term" value="F:cellulase activity"/>
    <property type="evidence" value="ECO:0007669"/>
    <property type="project" value="UniProtKB-EC"/>
</dbReference>
<evidence type="ECO:0000256" key="8">
    <source>
        <dbReference type="ARBA" id="ARBA00023295"/>
    </source>
</evidence>
<dbReference type="KEGG" id="cce:Ccel_0755"/>
<evidence type="ECO:0000256" key="3">
    <source>
        <dbReference type="ARBA" id="ARBA00012601"/>
    </source>
</evidence>
<feature type="domain" description="Dockerin" evidence="10">
    <location>
        <begin position="580"/>
        <end position="646"/>
    </location>
</feature>
<dbReference type="Gene3D" id="1.10.1330.10">
    <property type="entry name" value="Dockerin domain"/>
    <property type="match status" value="1"/>
</dbReference>
<evidence type="ECO:0000313" key="12">
    <source>
        <dbReference type="Proteomes" id="UP000001349"/>
    </source>
</evidence>
<dbReference type="InterPro" id="IPR014756">
    <property type="entry name" value="Ig_E-set"/>
</dbReference>
<sequence length="646" mass="70577" precursor="true">MGLLTSERKGKTKARIACFFISGILATSGCIIPGNFNQNVYAASTSPGDYQQDSRIRLNSIGYLPEAEKKATIAASSSEFIVVNSSGTAVLTSRTTSAYNTDTSEQVNIADFSSVKTEGSYTLLVPGIGKSVTFKIDKNIYANPFKTAMLGMYLWRCGTSVSATHNGNVFSHETCHTKDAYTDYINGQHSIKDGGKGWHDAGDYNKYVVNAGITVGSMFFAWEQFKDQIKEISLTMPESNNSMPDYLDELKYETDWLLTMQYPDGSGKVSHKLSTKDFGGFVLPEKETTDRFFTPWGSAATADFVAMMAMASRAFRPYDAAYADKCIAAAKVSYAFLKANPWNTKPDQSGFTTGAYDTTDTDDRLWAAAEMWETLGDSSYLADFEASANTFTKKIDVDFDWGNVNNLGMFTYLLSERSGKNPALYNTIKSALISAADSIVAIADGHGYGRPLGATYYWGCNGTVARQTMILNIANKLSPKSEYVNTSLDALNFLFGRNYYNRSFVTGLGLNPPMNPHDRRSGGDSLKDPWPGYLVGGGWPGAKDWTDNQDSYETNEIAINWNGALIYALAASLDTMSDTPDVLSGDINMDGKVDAIDYALLKQSILGLANLTGDALRLADVNHDNTVDALDLSVLKQYLLGKITNL</sequence>
<evidence type="ECO:0000256" key="2">
    <source>
        <dbReference type="ARBA" id="ARBA00007072"/>
    </source>
</evidence>
<dbReference type="Pfam" id="PF02927">
    <property type="entry name" value="CelD_N"/>
    <property type="match status" value="1"/>
</dbReference>
<dbReference type="InterPro" id="IPR008928">
    <property type="entry name" value="6-hairpin_glycosidase_sf"/>
</dbReference>
<keyword evidence="4" id="KW-0732">Signal</keyword>
<dbReference type="PANTHER" id="PTHR22298">
    <property type="entry name" value="ENDO-1,4-BETA-GLUCANASE"/>
    <property type="match status" value="1"/>
</dbReference>
<dbReference type="SUPFAM" id="SSF63446">
    <property type="entry name" value="Type I dockerin domain"/>
    <property type="match status" value="1"/>
</dbReference>
<dbReference type="SUPFAM" id="SSF81296">
    <property type="entry name" value="E set domains"/>
    <property type="match status" value="1"/>
</dbReference>
<keyword evidence="6" id="KW-0136">Cellulose degradation</keyword>
<gene>
    <name evidence="11" type="ordered locus">Ccel_0755</name>
</gene>
<dbReference type="eggNOG" id="COG5297">
    <property type="taxonomic scope" value="Bacteria"/>
</dbReference>
<dbReference type="InterPro" id="IPR036439">
    <property type="entry name" value="Dockerin_dom_sf"/>
</dbReference>
<keyword evidence="12" id="KW-1185">Reference proteome</keyword>
<dbReference type="InterPro" id="IPR013783">
    <property type="entry name" value="Ig-like_fold"/>
</dbReference>
<dbReference type="AlphaFoldDB" id="B8I7X6"/>
<dbReference type="InterPro" id="IPR016134">
    <property type="entry name" value="Dockerin_dom"/>
</dbReference>
<reference evidence="11 12" key="1">
    <citation type="submission" date="2009-01" db="EMBL/GenBank/DDBJ databases">
        <title>Complete sequence of Clostridium cellulolyticum H10.</title>
        <authorList>
            <consortium name="US DOE Joint Genome Institute"/>
            <person name="Lucas S."/>
            <person name="Copeland A."/>
            <person name="Lapidus A."/>
            <person name="Glavina del Rio T."/>
            <person name="Dalin E."/>
            <person name="Tice H."/>
            <person name="Bruce D."/>
            <person name="Goodwin L."/>
            <person name="Pitluck S."/>
            <person name="Chertkov O."/>
            <person name="Saunders E."/>
            <person name="Brettin T."/>
            <person name="Detter J.C."/>
            <person name="Han C."/>
            <person name="Larimer F."/>
            <person name="Land M."/>
            <person name="Hauser L."/>
            <person name="Kyrpides N."/>
            <person name="Ivanova N."/>
            <person name="Zhou J."/>
            <person name="Richardson P."/>
        </authorList>
    </citation>
    <scope>NUCLEOTIDE SEQUENCE [LARGE SCALE GENOMIC DNA]</scope>
    <source>
        <strain evidence="12">ATCC 35319 / DSM 5812 / JCM 6584 / H10</strain>
    </source>
</reference>
<keyword evidence="5 11" id="KW-0378">Hydrolase</keyword>
<evidence type="ECO:0000256" key="5">
    <source>
        <dbReference type="ARBA" id="ARBA00022801"/>
    </source>
</evidence>
<evidence type="ECO:0000313" key="11">
    <source>
        <dbReference type="EMBL" id="ACL75133.1"/>
    </source>
</evidence>
<dbReference type="InterPro" id="IPR002105">
    <property type="entry name" value="Dockerin_1_rpt"/>
</dbReference>
<keyword evidence="8" id="KW-0326">Glycosidase</keyword>
<dbReference type="InterPro" id="IPR004197">
    <property type="entry name" value="Cellulase_Ig-like"/>
</dbReference>
<dbReference type="PROSITE" id="PS51766">
    <property type="entry name" value="DOCKERIN"/>
    <property type="match status" value="1"/>
</dbReference>
<dbReference type="InterPro" id="IPR012341">
    <property type="entry name" value="6hp_glycosidase-like_sf"/>
</dbReference>
<comment type="similarity">
    <text evidence="2">Belongs to the glycosyl hydrolase 9 (cellulase E) family.</text>
</comment>
<protein>
    <recommendedName>
        <fullName evidence="3">cellulase</fullName>
        <ecNumber evidence="3">3.2.1.4</ecNumber>
    </recommendedName>
</protein>
<keyword evidence="9" id="KW-0624">Polysaccharide degradation</keyword>
<evidence type="ECO:0000256" key="4">
    <source>
        <dbReference type="ARBA" id="ARBA00022729"/>
    </source>
</evidence>
<organism evidence="11 12">
    <name type="scientific">Ruminiclostridium cellulolyticum (strain ATCC 35319 / DSM 5812 / JCM 6584 / H10)</name>
    <name type="common">Clostridium cellulolyticum</name>
    <dbReference type="NCBI Taxonomy" id="394503"/>
    <lineage>
        <taxon>Bacteria</taxon>
        <taxon>Bacillati</taxon>
        <taxon>Bacillota</taxon>
        <taxon>Clostridia</taxon>
        <taxon>Eubacteriales</taxon>
        <taxon>Oscillospiraceae</taxon>
        <taxon>Ruminiclostridium</taxon>
    </lineage>
</organism>
<dbReference type="CDD" id="cd02850">
    <property type="entry name" value="E_set_Cellulase_N"/>
    <property type="match status" value="1"/>
</dbReference>
<proteinExistence type="inferred from homology"/>
<dbReference type="GO" id="GO:0030245">
    <property type="term" value="P:cellulose catabolic process"/>
    <property type="evidence" value="ECO:0007669"/>
    <property type="project" value="UniProtKB-KW"/>
</dbReference>
<accession>B8I7X6</accession>
<dbReference type="Proteomes" id="UP000001349">
    <property type="component" value="Chromosome"/>
</dbReference>
<dbReference type="CAZy" id="GH9">
    <property type="family name" value="Glycoside Hydrolase Family 9"/>
</dbReference>
<dbReference type="Pfam" id="PF00759">
    <property type="entry name" value="Glyco_hydro_9"/>
    <property type="match status" value="1"/>
</dbReference>
<dbReference type="PROSITE" id="PS00018">
    <property type="entry name" value="EF_HAND_1"/>
    <property type="match status" value="1"/>
</dbReference>
<comment type="catalytic activity">
    <reaction evidence="1">
        <text>Endohydrolysis of (1-&gt;4)-beta-D-glucosidic linkages in cellulose, lichenin and cereal beta-D-glucans.</text>
        <dbReference type="EC" id="3.2.1.4"/>
    </reaction>
</comment>
<dbReference type="InterPro" id="IPR001701">
    <property type="entry name" value="Glyco_hydro_9"/>
</dbReference>
<dbReference type="SUPFAM" id="SSF48208">
    <property type="entry name" value="Six-hairpin glycosidases"/>
    <property type="match status" value="1"/>
</dbReference>
<dbReference type="EMBL" id="CP001348">
    <property type="protein sequence ID" value="ACL75133.1"/>
    <property type="molecule type" value="Genomic_DNA"/>
</dbReference>
<dbReference type="Gene3D" id="1.50.10.10">
    <property type="match status" value="1"/>
</dbReference>
<dbReference type="CDD" id="cd14256">
    <property type="entry name" value="Dockerin_I"/>
    <property type="match status" value="1"/>
</dbReference>
<evidence type="ECO:0000256" key="6">
    <source>
        <dbReference type="ARBA" id="ARBA00023001"/>
    </source>
</evidence>
<evidence type="ECO:0000256" key="1">
    <source>
        <dbReference type="ARBA" id="ARBA00000966"/>
    </source>
</evidence>
<name>B8I7X6_RUMCH</name>